<proteinExistence type="predicted"/>
<dbReference type="AlphaFoldDB" id="A0A1Z1WA53"/>
<sequence>MGEDPFGDPRRPSEVRIELATYPEAVVLTGLFASPHWRTHPQLPTEAAQRLNIASHQLPLREMVAPMIAKVS</sequence>
<gene>
    <name evidence="1" type="ORF">SMD44_02710</name>
</gene>
<evidence type="ECO:0000313" key="2">
    <source>
        <dbReference type="Proteomes" id="UP000195880"/>
    </source>
</evidence>
<dbReference type="Proteomes" id="UP000195880">
    <property type="component" value="Chromosome"/>
</dbReference>
<keyword evidence="2" id="KW-1185">Reference proteome</keyword>
<dbReference type="EMBL" id="CP021748">
    <property type="protein sequence ID" value="ARX83295.1"/>
    <property type="molecule type" value="Genomic_DNA"/>
</dbReference>
<reference evidence="1 2" key="1">
    <citation type="submission" date="2017-05" db="EMBL/GenBank/DDBJ databases">
        <title>Streptomyces alboflavus Genome sequencing and assembly.</title>
        <authorList>
            <person name="Wang Y."/>
            <person name="Du B."/>
            <person name="Ding Y."/>
            <person name="Liu H."/>
            <person name="Hou Q."/>
            <person name="Liu K."/>
            <person name="Wang C."/>
            <person name="Yao L."/>
        </authorList>
    </citation>
    <scope>NUCLEOTIDE SEQUENCE [LARGE SCALE GENOMIC DNA]</scope>
    <source>
        <strain evidence="1 2">MDJK44</strain>
    </source>
</reference>
<protein>
    <submittedName>
        <fullName evidence="1">Uncharacterized protein</fullName>
    </submittedName>
</protein>
<accession>A0A1Z1WA53</accession>
<organism evidence="1 2">
    <name type="scientific">Streptomyces alboflavus</name>
    <dbReference type="NCBI Taxonomy" id="67267"/>
    <lineage>
        <taxon>Bacteria</taxon>
        <taxon>Bacillati</taxon>
        <taxon>Actinomycetota</taxon>
        <taxon>Actinomycetes</taxon>
        <taxon>Kitasatosporales</taxon>
        <taxon>Streptomycetaceae</taxon>
        <taxon>Streptomyces</taxon>
    </lineage>
</organism>
<evidence type="ECO:0000313" key="1">
    <source>
        <dbReference type="EMBL" id="ARX83295.1"/>
    </source>
</evidence>
<dbReference type="KEGG" id="salf:SMD44_02710"/>
<name>A0A1Z1WA53_9ACTN</name>